<dbReference type="AlphaFoldDB" id="A0A919D9E4"/>
<reference evidence="5" key="2">
    <citation type="submission" date="2020-09" db="EMBL/GenBank/DDBJ databases">
        <authorList>
            <person name="Sun Q."/>
            <person name="Kim S."/>
        </authorList>
    </citation>
    <scope>NUCLEOTIDE SEQUENCE</scope>
    <source>
        <strain evidence="5">KCTC 32020</strain>
    </source>
</reference>
<name>A0A919D9E4_9GAMM</name>
<dbReference type="PANTHER" id="PTHR28620:SF1">
    <property type="entry name" value="CENP-V_GFA DOMAIN-CONTAINING PROTEIN"/>
    <property type="match status" value="1"/>
</dbReference>
<dbReference type="PANTHER" id="PTHR28620">
    <property type="entry name" value="CENTROMERE PROTEIN V"/>
    <property type="match status" value="1"/>
</dbReference>
<dbReference type="RefSeq" id="WP_146474384.1">
    <property type="nucleotide sequence ID" value="NZ_BNCF01000002.1"/>
</dbReference>
<evidence type="ECO:0000256" key="2">
    <source>
        <dbReference type="ARBA" id="ARBA00022723"/>
    </source>
</evidence>
<dbReference type="InterPro" id="IPR052355">
    <property type="entry name" value="CENP-V-like"/>
</dbReference>
<dbReference type="GO" id="GO:0016846">
    <property type="term" value="F:carbon-sulfur lyase activity"/>
    <property type="evidence" value="ECO:0007669"/>
    <property type="project" value="InterPro"/>
</dbReference>
<keyword evidence="3" id="KW-0862">Zinc</keyword>
<keyword evidence="2" id="KW-0479">Metal-binding</keyword>
<dbReference type="InterPro" id="IPR011057">
    <property type="entry name" value="Mss4-like_sf"/>
</dbReference>
<dbReference type="GO" id="GO:0046872">
    <property type="term" value="F:metal ion binding"/>
    <property type="evidence" value="ECO:0007669"/>
    <property type="project" value="UniProtKB-KW"/>
</dbReference>
<sequence>MIDETATPPLRGSCHCGAVRLTLPFAPATATSCNCSLCRRTAGLWAYYALGTVIIEAGPDATESYVWGDRTLRTVRCRSCGIVTHWEPLERTPGARHGVNLRNFDPALLESVVVRRFDGADTWEFLD</sequence>
<dbReference type="Gene3D" id="2.170.150.70">
    <property type="match status" value="1"/>
</dbReference>
<evidence type="ECO:0000256" key="3">
    <source>
        <dbReference type="ARBA" id="ARBA00022833"/>
    </source>
</evidence>
<evidence type="ECO:0000259" key="4">
    <source>
        <dbReference type="PROSITE" id="PS51891"/>
    </source>
</evidence>
<dbReference type="InterPro" id="IPR006913">
    <property type="entry name" value="CENP-V/GFA"/>
</dbReference>
<dbReference type="Pfam" id="PF04828">
    <property type="entry name" value="GFA"/>
    <property type="match status" value="1"/>
</dbReference>
<proteinExistence type="inferred from homology"/>
<protein>
    <submittedName>
        <fullName evidence="5">Aldehyde-activating protein</fullName>
    </submittedName>
</protein>
<dbReference type="PROSITE" id="PS51891">
    <property type="entry name" value="CENP_V_GFA"/>
    <property type="match status" value="1"/>
</dbReference>
<comment type="caution">
    <text evidence="5">The sequence shown here is derived from an EMBL/GenBank/DDBJ whole genome shotgun (WGS) entry which is preliminary data.</text>
</comment>
<comment type="similarity">
    <text evidence="1">Belongs to the Gfa family.</text>
</comment>
<evidence type="ECO:0000313" key="6">
    <source>
        <dbReference type="Proteomes" id="UP000636453"/>
    </source>
</evidence>
<dbReference type="SUPFAM" id="SSF51316">
    <property type="entry name" value="Mss4-like"/>
    <property type="match status" value="1"/>
</dbReference>
<dbReference type="EMBL" id="BNCF01000002">
    <property type="protein sequence ID" value="GHE26838.1"/>
    <property type="molecule type" value="Genomic_DNA"/>
</dbReference>
<accession>A0A919D9E4</accession>
<gene>
    <name evidence="5" type="ORF">GCM10007167_04920</name>
</gene>
<keyword evidence="6" id="KW-1185">Reference proteome</keyword>
<feature type="domain" description="CENP-V/GFA" evidence="4">
    <location>
        <begin position="10"/>
        <end position="124"/>
    </location>
</feature>
<evidence type="ECO:0000313" key="5">
    <source>
        <dbReference type="EMBL" id="GHE26838.1"/>
    </source>
</evidence>
<reference evidence="5" key="1">
    <citation type="journal article" date="2014" name="Int. J. Syst. Evol. Microbiol.">
        <title>Complete genome sequence of Corynebacterium casei LMG S-19264T (=DSM 44701T), isolated from a smear-ripened cheese.</title>
        <authorList>
            <consortium name="US DOE Joint Genome Institute (JGI-PGF)"/>
            <person name="Walter F."/>
            <person name="Albersmeier A."/>
            <person name="Kalinowski J."/>
            <person name="Ruckert C."/>
        </authorList>
    </citation>
    <scope>NUCLEOTIDE SEQUENCE</scope>
    <source>
        <strain evidence="5">KCTC 32020</strain>
    </source>
</reference>
<dbReference type="OrthoDB" id="9805575at2"/>
<evidence type="ECO:0000256" key="1">
    <source>
        <dbReference type="ARBA" id="ARBA00005495"/>
    </source>
</evidence>
<organism evidence="5 6">
    <name type="scientific">Vulcaniibacterium thermophilum</name>
    <dbReference type="NCBI Taxonomy" id="1169913"/>
    <lineage>
        <taxon>Bacteria</taxon>
        <taxon>Pseudomonadati</taxon>
        <taxon>Pseudomonadota</taxon>
        <taxon>Gammaproteobacteria</taxon>
        <taxon>Lysobacterales</taxon>
        <taxon>Lysobacteraceae</taxon>
        <taxon>Vulcaniibacterium</taxon>
    </lineage>
</organism>
<dbReference type="Proteomes" id="UP000636453">
    <property type="component" value="Unassembled WGS sequence"/>
</dbReference>